<feature type="transmembrane region" description="Helical" evidence="1">
    <location>
        <begin position="125"/>
        <end position="145"/>
    </location>
</feature>
<evidence type="ECO:0000256" key="1">
    <source>
        <dbReference type="SAM" id="Phobius"/>
    </source>
</evidence>
<keyword evidence="1" id="KW-1133">Transmembrane helix</keyword>
<dbReference type="AlphaFoldDB" id="A0A0P7ADV7"/>
<feature type="transmembrane region" description="Helical" evidence="1">
    <location>
        <begin position="242"/>
        <end position="263"/>
    </location>
</feature>
<sequence length="428" mass="47611">MATFLATFYMEKLKAIVRQVGPGLLFASMAIGTSHLVLSTKAGAAYGFIMIVPILLANLLKYPFFEFGVRYTNATKSTLIEGYHKLGKGYLWFYAFITLISVFTILAALYIVTAGLLSNLLELNHIATSTIALYLFLFVSVLLVIGKYRLLEISLKWLVSLLFMALLLTTILVLKKGPVVEMEHVFGSFVFDGPSVLFLISLMGWMPTAVEASGWVSMWSIEKMNTSKEAFTLKTSLQEFNIGYAITSVLAVFFLIIGCYTLYGTSTELSSNSAIFAHQLVNLFTTHLGNWAYLLIAIAAFATMFSTCMTAHDAVSRVSLDVLKKLFPKSKIPVNPNSFGYLVFLLALINWIVINAFGANMGSLVALATFVSFVFAPIIGWMNLKAVTTKELNSEQRPKLWLRILAYVGIIFLSAFAIYYCWLVWFMA</sequence>
<comment type="caution">
    <text evidence="2">The sequence shown here is derived from an EMBL/GenBank/DDBJ whole genome shotgun (WGS) entry which is preliminary data.</text>
</comment>
<evidence type="ECO:0000313" key="2">
    <source>
        <dbReference type="EMBL" id="KPM31392.1"/>
    </source>
</evidence>
<dbReference type="EMBL" id="LDJX01000005">
    <property type="protein sequence ID" value="KPM31392.1"/>
    <property type="molecule type" value="Genomic_DNA"/>
</dbReference>
<keyword evidence="3" id="KW-1185">Reference proteome</keyword>
<feature type="transmembrane region" description="Helical" evidence="1">
    <location>
        <begin position="364"/>
        <end position="384"/>
    </location>
</feature>
<proteinExistence type="predicted"/>
<feature type="transmembrane region" description="Helical" evidence="1">
    <location>
        <begin position="91"/>
        <end position="113"/>
    </location>
</feature>
<feature type="transmembrane region" description="Helical" evidence="1">
    <location>
        <begin position="339"/>
        <end position="358"/>
    </location>
</feature>
<feature type="transmembrane region" description="Helical" evidence="1">
    <location>
        <begin position="20"/>
        <end position="38"/>
    </location>
</feature>
<dbReference type="Proteomes" id="UP000050280">
    <property type="component" value="Unassembled WGS sequence"/>
</dbReference>
<dbReference type="RefSeq" id="WP_316934164.1">
    <property type="nucleotide sequence ID" value="NZ_LDJX01000005.1"/>
</dbReference>
<feature type="transmembrane region" description="Helical" evidence="1">
    <location>
        <begin position="195"/>
        <end position="221"/>
    </location>
</feature>
<dbReference type="STRING" id="1300341.I595_2659"/>
<keyword evidence="1" id="KW-0472">Membrane</keyword>
<name>A0A0P7ADV7_9FLAO</name>
<evidence type="ECO:0000313" key="3">
    <source>
        <dbReference type="Proteomes" id="UP000050280"/>
    </source>
</evidence>
<dbReference type="PATRIC" id="fig|1300341.3.peg.2818"/>
<feature type="transmembrane region" description="Helical" evidence="1">
    <location>
        <begin position="44"/>
        <end position="60"/>
    </location>
</feature>
<organism evidence="2 3">
    <name type="scientific">Croceitalea dokdonensis DOKDO 023</name>
    <dbReference type="NCBI Taxonomy" id="1300341"/>
    <lineage>
        <taxon>Bacteria</taxon>
        <taxon>Pseudomonadati</taxon>
        <taxon>Bacteroidota</taxon>
        <taxon>Flavobacteriia</taxon>
        <taxon>Flavobacteriales</taxon>
        <taxon>Flavobacteriaceae</taxon>
        <taxon>Croceitalea</taxon>
    </lineage>
</organism>
<reference evidence="2 3" key="1">
    <citation type="submission" date="2015-09" db="EMBL/GenBank/DDBJ databases">
        <title>Genome sequence of the marine flavobacterium Croceitalea dokdonensis DOKDO 023 that contains proton- and sodium-pumping rhodopsins.</title>
        <authorList>
            <person name="Kwon S.-K."/>
            <person name="Lee H.K."/>
            <person name="Kwak M.-J."/>
            <person name="Kim J.F."/>
        </authorList>
    </citation>
    <scope>NUCLEOTIDE SEQUENCE [LARGE SCALE GENOMIC DNA]</scope>
    <source>
        <strain evidence="2 3">DOKDO 023</strain>
    </source>
</reference>
<accession>A0A0P7ADV7</accession>
<gene>
    <name evidence="2" type="ORF">I595_2659</name>
</gene>
<feature type="transmembrane region" description="Helical" evidence="1">
    <location>
        <begin position="157"/>
        <end position="175"/>
    </location>
</feature>
<feature type="transmembrane region" description="Helical" evidence="1">
    <location>
        <begin position="404"/>
        <end position="425"/>
    </location>
</feature>
<keyword evidence="1" id="KW-0812">Transmembrane</keyword>
<protein>
    <submittedName>
        <fullName evidence="2">NRAMP family protein</fullName>
    </submittedName>
</protein>
<feature type="transmembrane region" description="Helical" evidence="1">
    <location>
        <begin position="291"/>
        <end position="315"/>
    </location>
</feature>